<dbReference type="PROSITE" id="PS50119">
    <property type="entry name" value="ZF_BBOX"/>
    <property type="match status" value="2"/>
</dbReference>
<keyword evidence="1" id="KW-0479">Metal-binding</keyword>
<dbReference type="InterPro" id="IPR000315">
    <property type="entry name" value="Znf_B-box"/>
</dbReference>
<dbReference type="SMART" id="SM00336">
    <property type="entry name" value="BBOX"/>
    <property type="match status" value="2"/>
</dbReference>
<dbReference type="SUPFAM" id="SSF101898">
    <property type="entry name" value="NHL repeat"/>
    <property type="match status" value="1"/>
</dbReference>
<dbReference type="AlphaFoldDB" id="A0A7M7HJ35"/>
<dbReference type="GO" id="GO:0008270">
    <property type="term" value="F:zinc ion binding"/>
    <property type="evidence" value="ECO:0007669"/>
    <property type="project" value="UniProtKB-KW"/>
</dbReference>
<dbReference type="InterPro" id="IPR001841">
    <property type="entry name" value="Znf_RING"/>
</dbReference>
<name>A0A7M7HJ35_STRPU</name>
<dbReference type="InterPro" id="IPR017907">
    <property type="entry name" value="Znf_RING_CS"/>
</dbReference>
<dbReference type="InParanoid" id="A0A7M7HJ35"/>
<dbReference type="PROSITE" id="PS50089">
    <property type="entry name" value="ZF_RING_2"/>
    <property type="match status" value="1"/>
</dbReference>
<dbReference type="EnsemblMetazoa" id="XM_011682580">
    <property type="protein sequence ID" value="XP_011680882"/>
    <property type="gene ID" value="LOC105446147"/>
</dbReference>
<dbReference type="PANTHER" id="PTHR25462">
    <property type="entry name" value="BONUS, ISOFORM C-RELATED"/>
    <property type="match status" value="1"/>
</dbReference>
<protein>
    <submittedName>
        <fullName evidence="7">Uncharacterized protein</fullName>
    </submittedName>
</protein>
<evidence type="ECO:0000259" key="5">
    <source>
        <dbReference type="PROSITE" id="PS50089"/>
    </source>
</evidence>
<feature type="domain" description="B box-type" evidence="6">
    <location>
        <begin position="101"/>
        <end position="149"/>
    </location>
</feature>
<keyword evidence="3" id="KW-0862">Zinc</keyword>
<keyword evidence="2 4" id="KW-0863">Zinc-finger</keyword>
<proteinExistence type="predicted"/>
<evidence type="ECO:0000259" key="6">
    <source>
        <dbReference type="PROSITE" id="PS50119"/>
    </source>
</evidence>
<dbReference type="FunCoup" id="A0A7M7HJ35">
    <property type="interactions" value="120"/>
</dbReference>
<sequence length="679" mass="76427">MAEKQEEEDVPISSQGLTCPLCLGIFEDATLLTSCGHTFCRTCLRKYDLSHQDLDHMVCPLCRAVTKLSANRVDDLLPNVTVNGLVDEHRARSGGASAILEMRQRCTVCNHQVEAIAFCSTCDAYMCDQCCVGHKQLKLFFEGHEIVSIQDIVEGHSKPGCSSEKCSVHRQENKHIFCQNCKIRVCFKCVIIDHRDHKIQSHEDFEKEMQVKVSDLLHRCTAKQSELEKNIQTVETHRHEAHSALQLLREDVSQACHTKVKQLEDNRGVLVEKIDALERSFDEALNVVKSNDEQMIKSICSSVDLVANARLGCLEADSLVAHTFLCEEIDGLLKEVIDQTSTATIREKAQKQIFKPADDTSLDLGDISETDAEAALDDMLKGASDDTSAATIGEEAQIAEEDITTGLSVPQSKSQPKVCVIKCVDLPEDFEAMTKYTNNSVAITYYYAHYINIFNSDENVPRKYSNIPHDMKCFDLVFQSDMTLCVSTGKTKVHRYSRNGARKSTTEVRSNGHFVRLSRSQSDEILMTQHSNYVFIYDPSGKKLIHNVPTTHEITYQTSATKSGLIVTNCSFRKTKYPRMVMVYDRDGNSGKYLQSPQGVHLYHAVDEQDRVYVASFDQNTGQVLIRLYDLDGLNLKERGRFSPLYVKVGHALCRMVSLTPQTLAFASLNRLYFLEVKL</sequence>
<feature type="domain" description="RING-type" evidence="5">
    <location>
        <begin position="19"/>
        <end position="63"/>
    </location>
</feature>
<evidence type="ECO:0000256" key="3">
    <source>
        <dbReference type="ARBA" id="ARBA00022833"/>
    </source>
</evidence>
<dbReference type="Proteomes" id="UP000007110">
    <property type="component" value="Unassembled WGS sequence"/>
</dbReference>
<organism evidence="7 8">
    <name type="scientific">Strongylocentrotus purpuratus</name>
    <name type="common">Purple sea urchin</name>
    <dbReference type="NCBI Taxonomy" id="7668"/>
    <lineage>
        <taxon>Eukaryota</taxon>
        <taxon>Metazoa</taxon>
        <taxon>Echinodermata</taxon>
        <taxon>Eleutherozoa</taxon>
        <taxon>Echinozoa</taxon>
        <taxon>Echinoidea</taxon>
        <taxon>Euechinoidea</taxon>
        <taxon>Echinacea</taxon>
        <taxon>Camarodonta</taxon>
        <taxon>Echinidea</taxon>
        <taxon>Strongylocentrotidae</taxon>
        <taxon>Strongylocentrotus</taxon>
    </lineage>
</organism>
<evidence type="ECO:0000256" key="1">
    <source>
        <dbReference type="ARBA" id="ARBA00022723"/>
    </source>
</evidence>
<dbReference type="GeneID" id="105446147"/>
<dbReference type="KEGG" id="spu:105446147"/>
<evidence type="ECO:0000256" key="2">
    <source>
        <dbReference type="ARBA" id="ARBA00022771"/>
    </source>
</evidence>
<accession>A0A7M7HJ35</accession>
<keyword evidence="8" id="KW-1185">Reference proteome</keyword>
<reference evidence="8" key="1">
    <citation type="submission" date="2015-02" db="EMBL/GenBank/DDBJ databases">
        <title>Genome sequencing for Strongylocentrotus purpuratus.</title>
        <authorList>
            <person name="Murali S."/>
            <person name="Liu Y."/>
            <person name="Vee V."/>
            <person name="English A."/>
            <person name="Wang M."/>
            <person name="Skinner E."/>
            <person name="Han Y."/>
            <person name="Muzny D.M."/>
            <person name="Worley K.C."/>
            <person name="Gibbs R.A."/>
        </authorList>
    </citation>
    <scope>NUCLEOTIDE SEQUENCE</scope>
</reference>
<dbReference type="Gene3D" id="3.30.40.10">
    <property type="entry name" value="Zinc/RING finger domain, C3HC4 (zinc finger)"/>
    <property type="match status" value="1"/>
</dbReference>
<dbReference type="Pfam" id="PF13445">
    <property type="entry name" value="zf-RING_UBOX"/>
    <property type="match status" value="1"/>
</dbReference>
<dbReference type="PANTHER" id="PTHR25462:SF229">
    <property type="entry name" value="TRANSCRIPTION INTERMEDIARY FACTOR 1-BETA"/>
    <property type="match status" value="1"/>
</dbReference>
<dbReference type="InterPro" id="IPR027370">
    <property type="entry name" value="Znf-RING_euk"/>
</dbReference>
<dbReference type="InterPro" id="IPR047153">
    <property type="entry name" value="TRIM45/56/19-like"/>
</dbReference>
<evidence type="ECO:0000256" key="4">
    <source>
        <dbReference type="PROSITE-ProRule" id="PRU00024"/>
    </source>
</evidence>
<dbReference type="GO" id="GO:0061630">
    <property type="term" value="F:ubiquitin protein ligase activity"/>
    <property type="evidence" value="ECO:0000318"/>
    <property type="project" value="GO_Central"/>
</dbReference>
<dbReference type="SUPFAM" id="SSF57850">
    <property type="entry name" value="RING/U-box"/>
    <property type="match status" value="1"/>
</dbReference>
<dbReference type="PROSITE" id="PS00518">
    <property type="entry name" value="ZF_RING_1"/>
    <property type="match status" value="1"/>
</dbReference>
<evidence type="ECO:0000313" key="7">
    <source>
        <dbReference type="EnsemblMetazoa" id="XP_011680882"/>
    </source>
</evidence>
<evidence type="ECO:0000313" key="8">
    <source>
        <dbReference type="Proteomes" id="UP000007110"/>
    </source>
</evidence>
<dbReference type="RefSeq" id="XP_011680882.2">
    <property type="nucleotide sequence ID" value="XM_011682580.2"/>
</dbReference>
<dbReference type="SMART" id="SM00184">
    <property type="entry name" value="RING"/>
    <property type="match status" value="1"/>
</dbReference>
<dbReference type="SUPFAM" id="SSF57845">
    <property type="entry name" value="B-box zinc-binding domain"/>
    <property type="match status" value="1"/>
</dbReference>
<dbReference type="InterPro" id="IPR013083">
    <property type="entry name" value="Znf_RING/FYVE/PHD"/>
</dbReference>
<reference evidence="7" key="2">
    <citation type="submission" date="2021-01" db="UniProtKB">
        <authorList>
            <consortium name="EnsemblMetazoa"/>
        </authorList>
    </citation>
    <scope>IDENTIFICATION</scope>
</reference>
<dbReference type="OrthoDB" id="6270329at2759"/>
<feature type="domain" description="B box-type" evidence="6">
    <location>
        <begin position="161"/>
        <end position="202"/>
    </location>
</feature>
<dbReference type="Gene3D" id="3.30.160.60">
    <property type="entry name" value="Classic Zinc Finger"/>
    <property type="match status" value="1"/>
</dbReference>